<dbReference type="InterPro" id="IPR028002">
    <property type="entry name" value="Myb_DNA-bind_5"/>
</dbReference>
<evidence type="ECO:0000256" key="2">
    <source>
        <dbReference type="ARBA" id="ARBA00016807"/>
    </source>
</evidence>
<evidence type="ECO:0000313" key="8">
    <source>
        <dbReference type="Proteomes" id="UP001162156"/>
    </source>
</evidence>
<reference evidence="7" key="1">
    <citation type="journal article" date="2023" name="Insect Mol. Biol.">
        <title>Genome sequencing provides insights into the evolution of gene families encoding plant cell wall-degrading enzymes in longhorned beetles.</title>
        <authorList>
            <person name="Shin N.R."/>
            <person name="Okamura Y."/>
            <person name="Kirsch R."/>
            <person name="Pauchet Y."/>
        </authorList>
    </citation>
    <scope>NUCLEOTIDE SEQUENCE</scope>
    <source>
        <strain evidence="7">RBIC_L_NR</strain>
    </source>
</reference>
<accession>A0AAV8XCV1</accession>
<proteinExistence type="predicted"/>
<keyword evidence="3" id="KW-0805">Transcription regulation</keyword>
<comment type="caution">
    <text evidence="7">The sequence shown here is derived from an EMBL/GenBank/DDBJ whole genome shotgun (WGS) entry which is preliminary data.</text>
</comment>
<gene>
    <name evidence="7" type="ORF">NQ314_012420</name>
</gene>
<comment type="function">
    <text evidence="5">Involved in transvection phenomena (= synapsis-dependent gene expression), where the synaptic pairing of chromosomes carrying genes with which zeste interacts influences the expression of these genes. Zeste binds to DNA and stimulates transcription from a nearby promoter.</text>
</comment>
<evidence type="ECO:0000259" key="6">
    <source>
        <dbReference type="Pfam" id="PF13873"/>
    </source>
</evidence>
<comment type="subunit">
    <text evidence="1">Self-associates forming complexes of several hundred monomers.</text>
</comment>
<evidence type="ECO:0000313" key="7">
    <source>
        <dbReference type="EMBL" id="KAJ8936304.1"/>
    </source>
</evidence>
<dbReference type="Proteomes" id="UP001162156">
    <property type="component" value="Unassembled WGS sequence"/>
</dbReference>
<organism evidence="7 8">
    <name type="scientific">Rhamnusium bicolor</name>
    <dbReference type="NCBI Taxonomy" id="1586634"/>
    <lineage>
        <taxon>Eukaryota</taxon>
        <taxon>Metazoa</taxon>
        <taxon>Ecdysozoa</taxon>
        <taxon>Arthropoda</taxon>
        <taxon>Hexapoda</taxon>
        <taxon>Insecta</taxon>
        <taxon>Pterygota</taxon>
        <taxon>Neoptera</taxon>
        <taxon>Endopterygota</taxon>
        <taxon>Coleoptera</taxon>
        <taxon>Polyphaga</taxon>
        <taxon>Cucujiformia</taxon>
        <taxon>Chrysomeloidea</taxon>
        <taxon>Cerambycidae</taxon>
        <taxon>Lepturinae</taxon>
        <taxon>Rhagiini</taxon>
        <taxon>Rhamnusium</taxon>
    </lineage>
</organism>
<sequence length="278" mass="32485">MECWEKLAWEYNSMQTSGLRTGIKLKSAYEQMKKQAKQHKSQDKVELLKTGGGTFKPTLTDLDEKVLSVIEDNYFCIENDFDSNNNLPKLLTPSTSADPDDTVSGFENILIVYENSDHQNKINEIAQDFQEQPVPKKRKICTQIKELLPADTNQRRQEFNRKQKNEHNGRQMFLLIIKEVKTNIIFNLHIFLQVCDNALKIMNVNAKYPGSTNDAFIWNNSNLQILLRHLHMAGYKDFYLLGMLQKERNIVNDRIERVNPELAEGRRMRSRIIQNFFN</sequence>
<keyword evidence="8" id="KW-1185">Reference proteome</keyword>
<evidence type="ECO:0000256" key="1">
    <source>
        <dbReference type="ARBA" id="ARBA00011764"/>
    </source>
</evidence>
<protein>
    <recommendedName>
        <fullName evidence="2">Regulatory protein zeste</fullName>
    </recommendedName>
</protein>
<name>A0AAV8XCV1_9CUCU</name>
<dbReference type="AlphaFoldDB" id="A0AAV8XCV1"/>
<dbReference type="EMBL" id="JANEYF010003433">
    <property type="protein sequence ID" value="KAJ8936304.1"/>
    <property type="molecule type" value="Genomic_DNA"/>
</dbReference>
<keyword evidence="4" id="KW-0804">Transcription</keyword>
<evidence type="ECO:0000256" key="5">
    <source>
        <dbReference type="ARBA" id="ARBA00025466"/>
    </source>
</evidence>
<evidence type="ECO:0000256" key="3">
    <source>
        <dbReference type="ARBA" id="ARBA00023015"/>
    </source>
</evidence>
<feature type="domain" description="Myb/SANT-like DNA-binding" evidence="6">
    <location>
        <begin position="2"/>
        <end position="39"/>
    </location>
</feature>
<evidence type="ECO:0000256" key="4">
    <source>
        <dbReference type="ARBA" id="ARBA00023163"/>
    </source>
</evidence>
<dbReference type="Pfam" id="PF13873">
    <property type="entry name" value="Myb_DNA-bind_5"/>
    <property type="match status" value="1"/>
</dbReference>